<dbReference type="InterPro" id="IPR050925">
    <property type="entry name" value="Rhomboid_protease_S54"/>
</dbReference>
<keyword evidence="2 5" id="KW-0812">Transmembrane</keyword>
<dbReference type="SUPFAM" id="SSF144091">
    <property type="entry name" value="Rhomboid-like"/>
    <property type="match status" value="1"/>
</dbReference>
<keyword evidence="7" id="KW-0378">Hydrolase</keyword>
<sequence length="185" mass="20286">MTEELKSQGRFLASLIGLLWLLEIVDQFVFRGYLDVLGIVPRNVIGLRGIVFAPLLHGDLAHLMANTVPLGVLGWLVLVRGRETFWKVTGAIALISGLGTWLIGPSNSIHIGASGLVFGYLSYVLFRGWFERSASGILLSIFIFSLYGSLIFGVLPLRSGVSWQMHLFGFIGGAIAARYVNRPRP</sequence>
<dbReference type="InterPro" id="IPR022764">
    <property type="entry name" value="Peptidase_S54_rhomboid_dom"/>
</dbReference>
<keyword evidence="3 5" id="KW-1133">Transmembrane helix</keyword>
<feature type="transmembrane region" description="Helical" evidence="5">
    <location>
        <begin position="163"/>
        <end position="180"/>
    </location>
</feature>
<dbReference type="RefSeq" id="WP_393015023.1">
    <property type="nucleotide sequence ID" value="NZ_JAZAQF010000088.1"/>
</dbReference>
<gene>
    <name evidence="7" type="ORF">VPK24_16400</name>
</gene>
<dbReference type="Pfam" id="PF01694">
    <property type="entry name" value="Rhomboid"/>
    <property type="match status" value="1"/>
</dbReference>
<dbReference type="PANTHER" id="PTHR43731">
    <property type="entry name" value="RHOMBOID PROTEASE"/>
    <property type="match status" value="1"/>
</dbReference>
<organism evidence="7 8">
    <name type="scientific">Limnothrix redekei LRLZ20PSL1</name>
    <dbReference type="NCBI Taxonomy" id="3112953"/>
    <lineage>
        <taxon>Bacteria</taxon>
        <taxon>Bacillati</taxon>
        <taxon>Cyanobacteriota</taxon>
        <taxon>Cyanophyceae</taxon>
        <taxon>Pseudanabaenales</taxon>
        <taxon>Pseudanabaenaceae</taxon>
        <taxon>Limnothrix</taxon>
    </lineage>
</organism>
<name>A0ABW7CDW9_9CYAN</name>
<comment type="subcellular location">
    <subcellularLocation>
        <location evidence="1">Membrane</location>
        <topology evidence="1">Multi-pass membrane protein</topology>
    </subcellularLocation>
</comment>
<protein>
    <submittedName>
        <fullName evidence="7">Rhomboid family intramembrane serine protease</fullName>
        <ecNumber evidence="7">3.4.21.105</ecNumber>
    </submittedName>
</protein>
<feature type="transmembrane region" description="Helical" evidence="5">
    <location>
        <begin position="85"/>
        <end position="103"/>
    </location>
</feature>
<evidence type="ECO:0000313" key="8">
    <source>
        <dbReference type="Proteomes" id="UP001604335"/>
    </source>
</evidence>
<evidence type="ECO:0000256" key="1">
    <source>
        <dbReference type="ARBA" id="ARBA00004141"/>
    </source>
</evidence>
<dbReference type="InterPro" id="IPR035952">
    <property type="entry name" value="Rhomboid-like_sf"/>
</dbReference>
<feature type="transmembrane region" description="Helical" evidence="5">
    <location>
        <begin position="12"/>
        <end position="34"/>
    </location>
</feature>
<evidence type="ECO:0000256" key="2">
    <source>
        <dbReference type="ARBA" id="ARBA00022692"/>
    </source>
</evidence>
<evidence type="ECO:0000259" key="6">
    <source>
        <dbReference type="Pfam" id="PF01694"/>
    </source>
</evidence>
<evidence type="ECO:0000256" key="4">
    <source>
        <dbReference type="ARBA" id="ARBA00023136"/>
    </source>
</evidence>
<feature type="domain" description="Peptidase S54 rhomboid" evidence="6">
    <location>
        <begin position="50"/>
        <end position="180"/>
    </location>
</feature>
<dbReference type="Gene3D" id="1.20.1540.10">
    <property type="entry name" value="Rhomboid-like"/>
    <property type="match status" value="1"/>
</dbReference>
<comment type="caution">
    <text evidence="7">The sequence shown here is derived from an EMBL/GenBank/DDBJ whole genome shotgun (WGS) entry which is preliminary data.</text>
</comment>
<feature type="transmembrane region" description="Helical" evidence="5">
    <location>
        <begin position="137"/>
        <end position="157"/>
    </location>
</feature>
<evidence type="ECO:0000313" key="7">
    <source>
        <dbReference type="EMBL" id="MFG3819227.1"/>
    </source>
</evidence>
<dbReference type="GO" id="GO:0008233">
    <property type="term" value="F:peptidase activity"/>
    <property type="evidence" value="ECO:0007669"/>
    <property type="project" value="UniProtKB-KW"/>
</dbReference>
<evidence type="ECO:0000256" key="5">
    <source>
        <dbReference type="SAM" id="Phobius"/>
    </source>
</evidence>
<proteinExistence type="predicted"/>
<dbReference type="EMBL" id="JAZAQF010000088">
    <property type="protein sequence ID" value="MFG3819227.1"/>
    <property type="molecule type" value="Genomic_DNA"/>
</dbReference>
<dbReference type="PANTHER" id="PTHR43731:SF9">
    <property type="entry name" value="SLR1461 PROTEIN"/>
    <property type="match status" value="1"/>
</dbReference>
<keyword evidence="7" id="KW-0645">Protease</keyword>
<dbReference type="Proteomes" id="UP001604335">
    <property type="component" value="Unassembled WGS sequence"/>
</dbReference>
<keyword evidence="8" id="KW-1185">Reference proteome</keyword>
<keyword evidence="4 5" id="KW-0472">Membrane</keyword>
<feature type="transmembrane region" description="Helical" evidence="5">
    <location>
        <begin position="60"/>
        <end position="78"/>
    </location>
</feature>
<reference evidence="8" key="1">
    <citation type="journal article" date="2024" name="Algal Res.">
        <title>Biochemical, toxicological and genomic investigation of a high-biomass producing Limnothrix strain isolated from Italian shallow drinking water reservoir.</title>
        <authorList>
            <person name="Simonazzi M."/>
            <person name="Shishido T.K."/>
            <person name="Delbaje E."/>
            <person name="Wahlsten M."/>
            <person name="Fewer D.P."/>
            <person name="Sivonen K."/>
            <person name="Pezzolesi L."/>
            <person name="Pistocchi R."/>
        </authorList>
    </citation>
    <scope>NUCLEOTIDE SEQUENCE [LARGE SCALE GENOMIC DNA]</scope>
    <source>
        <strain evidence="8">LRLZ20PSL1</strain>
    </source>
</reference>
<dbReference type="GO" id="GO:0006508">
    <property type="term" value="P:proteolysis"/>
    <property type="evidence" value="ECO:0007669"/>
    <property type="project" value="UniProtKB-KW"/>
</dbReference>
<feature type="transmembrane region" description="Helical" evidence="5">
    <location>
        <begin position="109"/>
        <end position="130"/>
    </location>
</feature>
<evidence type="ECO:0000256" key="3">
    <source>
        <dbReference type="ARBA" id="ARBA00022989"/>
    </source>
</evidence>
<dbReference type="EC" id="3.4.21.105" evidence="7"/>
<accession>A0ABW7CDW9</accession>